<gene>
    <name evidence="1" type="ORF">BQ8482_120021</name>
</gene>
<organism evidence="1 2">
    <name type="scientific">Mesorhizobium delmotii</name>
    <dbReference type="NCBI Taxonomy" id="1631247"/>
    <lineage>
        <taxon>Bacteria</taxon>
        <taxon>Pseudomonadati</taxon>
        <taxon>Pseudomonadota</taxon>
        <taxon>Alphaproteobacteria</taxon>
        <taxon>Hyphomicrobiales</taxon>
        <taxon>Phyllobacteriaceae</taxon>
        <taxon>Mesorhizobium</taxon>
    </lineage>
</organism>
<accession>A0A2P9AFU9</accession>
<sequence length="60" mass="6534">MNQLLPHVLYSALSQSLDFDGTGPRLVRAEARLALAARNRHLPSHGDVAAKKPKTVYAPI</sequence>
<evidence type="ECO:0000313" key="1">
    <source>
        <dbReference type="EMBL" id="SJM29966.1"/>
    </source>
</evidence>
<name>A0A2P9AFU9_9HYPH</name>
<evidence type="ECO:0000313" key="2">
    <source>
        <dbReference type="Proteomes" id="UP000245698"/>
    </source>
</evidence>
<proteinExistence type="predicted"/>
<dbReference type="EMBL" id="FUIG01000018">
    <property type="protein sequence ID" value="SJM29966.1"/>
    <property type="molecule type" value="Genomic_DNA"/>
</dbReference>
<reference evidence="2" key="1">
    <citation type="submission" date="2016-12" db="EMBL/GenBank/DDBJ databases">
        <authorList>
            <person name="Brunel B."/>
        </authorList>
    </citation>
    <scope>NUCLEOTIDE SEQUENCE [LARGE SCALE GENOMIC DNA]</scope>
</reference>
<dbReference type="AlphaFoldDB" id="A0A2P9AFU9"/>
<dbReference type="Proteomes" id="UP000245698">
    <property type="component" value="Unassembled WGS sequence"/>
</dbReference>
<keyword evidence="2" id="KW-1185">Reference proteome</keyword>
<protein>
    <submittedName>
        <fullName evidence="1">Uncharacterized protein</fullName>
    </submittedName>
</protein>